<sequence length="59" mass="6852">MPDPIMPYYEVLFADDPKSISPTGVCTVEKARDEREARELAQLKFPGRRISEVQKTRER</sequence>
<name>A0AAN4U4I0_9PROT</name>
<evidence type="ECO:0000313" key="1">
    <source>
        <dbReference type="EMBL" id="GEL54910.1"/>
    </source>
</evidence>
<proteinExistence type="predicted"/>
<evidence type="ECO:0000313" key="2">
    <source>
        <dbReference type="Proteomes" id="UP000321287"/>
    </source>
</evidence>
<reference evidence="1 2" key="1">
    <citation type="submission" date="2019-07" db="EMBL/GenBank/DDBJ databases">
        <title>Whole genome shotgun sequence of Asaia bogorensis NBRC 16594.</title>
        <authorList>
            <person name="Hosoyama A."/>
            <person name="Uohara A."/>
            <person name="Ohji S."/>
            <person name="Ichikawa N."/>
        </authorList>
    </citation>
    <scope>NUCLEOTIDE SEQUENCE [LARGE SCALE GENOMIC DNA]</scope>
    <source>
        <strain evidence="1 2">NBRC 16594</strain>
    </source>
</reference>
<gene>
    <name evidence="1" type="ORF">ABO01nite_29170</name>
</gene>
<accession>A0AAN4U4I0</accession>
<keyword evidence="2" id="KW-1185">Reference proteome</keyword>
<protein>
    <submittedName>
        <fullName evidence="1">Uncharacterized protein</fullName>
    </submittedName>
</protein>
<dbReference type="AlphaFoldDB" id="A0AAN4U4I0"/>
<comment type="caution">
    <text evidence="1">The sequence shown here is derived from an EMBL/GenBank/DDBJ whole genome shotgun (WGS) entry which is preliminary data.</text>
</comment>
<organism evidence="1 2">
    <name type="scientific">Asaia bogorensis NBRC 16594</name>
    <dbReference type="NCBI Taxonomy" id="1231624"/>
    <lineage>
        <taxon>Bacteria</taxon>
        <taxon>Pseudomonadati</taxon>
        <taxon>Pseudomonadota</taxon>
        <taxon>Alphaproteobacteria</taxon>
        <taxon>Acetobacterales</taxon>
        <taxon>Acetobacteraceae</taxon>
        <taxon>Asaia</taxon>
    </lineage>
</organism>
<dbReference type="EMBL" id="BJVS01000010">
    <property type="protein sequence ID" value="GEL54910.1"/>
    <property type="molecule type" value="Genomic_DNA"/>
</dbReference>
<dbReference type="Proteomes" id="UP000321287">
    <property type="component" value="Unassembled WGS sequence"/>
</dbReference>